<keyword evidence="11" id="KW-0902">Two-component regulatory system</keyword>
<dbReference type="Gene3D" id="3.30.450.20">
    <property type="entry name" value="PAS domain"/>
    <property type="match status" value="1"/>
</dbReference>
<dbReference type="RefSeq" id="WP_002651354.1">
    <property type="nucleotide sequence ID" value="NZ_CH672376.1"/>
</dbReference>
<dbReference type="InterPro" id="IPR001610">
    <property type="entry name" value="PAC"/>
</dbReference>
<feature type="transmembrane region" description="Helical" evidence="15">
    <location>
        <begin position="164"/>
        <end position="184"/>
    </location>
</feature>
<dbReference type="PROSITE" id="PS50110">
    <property type="entry name" value="RESPONSE_REGULATORY"/>
    <property type="match status" value="1"/>
</dbReference>
<evidence type="ECO:0000256" key="5">
    <source>
        <dbReference type="ARBA" id="ARBA00022679"/>
    </source>
</evidence>
<keyword evidence="9" id="KW-0067">ATP-binding</keyword>
<comment type="subcellular location">
    <subcellularLocation>
        <location evidence="2">Membrane</location>
    </subcellularLocation>
</comment>
<keyword evidence="7" id="KW-0547">Nucleotide-binding</keyword>
<dbReference type="CDD" id="cd17546">
    <property type="entry name" value="REC_hyHK_CKI1_RcsC-like"/>
    <property type="match status" value="1"/>
</dbReference>
<evidence type="ECO:0000313" key="21">
    <source>
        <dbReference type="EMBL" id="EAQ81926.1"/>
    </source>
</evidence>
<evidence type="ECO:0000256" key="4">
    <source>
        <dbReference type="ARBA" id="ARBA00022553"/>
    </source>
</evidence>
<dbReference type="SMART" id="SM00388">
    <property type="entry name" value="HisKA"/>
    <property type="match status" value="1"/>
</dbReference>
<dbReference type="PRINTS" id="PR00344">
    <property type="entry name" value="BCTRLSENSOR"/>
</dbReference>
<dbReference type="InterPro" id="IPR003661">
    <property type="entry name" value="HisK_dim/P_dom"/>
</dbReference>
<keyword evidence="6 15" id="KW-0812">Transmembrane</keyword>
<dbReference type="Gene3D" id="3.40.50.2300">
    <property type="match status" value="1"/>
</dbReference>
<organism evidence="21 22">
    <name type="scientific">Blastopirellula marina DSM 3645</name>
    <dbReference type="NCBI Taxonomy" id="314230"/>
    <lineage>
        <taxon>Bacteria</taxon>
        <taxon>Pseudomonadati</taxon>
        <taxon>Planctomycetota</taxon>
        <taxon>Planctomycetia</taxon>
        <taxon>Pirellulales</taxon>
        <taxon>Pirellulaceae</taxon>
        <taxon>Blastopirellula</taxon>
    </lineage>
</organism>
<dbReference type="SUPFAM" id="SSF52172">
    <property type="entry name" value="CheY-like"/>
    <property type="match status" value="1"/>
</dbReference>
<sequence length="1138" mass="124224">MQTKISHRHESRTAATIDAAWLIIAARILLGLSLFTSLLVLIAWPAGWTSLRSIIEGLPTMKANTAVGLTLLSAAGLLRTIVTHSSRRLQLLSQLCALLAITLGIANLTQDLLTIDLGINTLLCDDPASIAIGEIPGQMSTGTSLGIALLGVGTLLCRGKLKSIGIGATILGGAIGILGVAMFLSRASGLRDIPLFSTTAIHTALLLWTIAVSILLVSRGLRFAQKDVGNASLRNEFRRAQPLIFVVTVTLLVGFLVTAFFVRDSQKHISDANRAQFLRRSELLTLEIQRRVNICVYGLNGARGMYTGSQFVNRDEFAAYVFSRNLPKEFPGAIGFGMIQRVERDDIDSFVATERSDNAPEFMVRSLGAASVAYIIQHIYPLEDNRAAWGYDIGSESVRRNAIEKAIRSGDPTITGMIHLRQDDVMRAGFLYFVPIYKNGTNPQTPAERETNLAGVLYAPIILERSLDYMGDLLDDGLDFEIFDGDKATQRTPLYDHDRHLDQFVDIESAKAAYARRMFFHSSPIMVGGRTWTIVTSTTAPFHAQVDRVTPAALGLGGATLSLLLAGIIWSMGLSQTRAMALAEDMTQELRASEKIATQSAEEAERLAKIIRRTSNGVIITDIDGKIEWINDGFTRISGYQLEEALGKSPRDLLYGPNSNLDAIARLEDAFRLQAPTNSEIVNYAKDGREYVVATEIAPLLDTSGTLTGFMMIENDITEKCAAEARLKAVNAELMLAHQDAERASKIKSEFLANMSHEIRTPMTAIVGFSDLLLEQGMSEEEKRKSVGTIQRNGNHLLELINDILDLSKVESGKFDIELRDMDPTEVIRDVHELLNERAITQENRLQIELKGALPQTIHSDSTRLKQALFNLVGNAIKFTQNGVVKVIAECDFAHEQMIFQVIDSGIGMSPEQLEQIFQPFRQADASTTRKFGGTGLGLTITKQIAELLGGDVRVESQSGVGSSFTLRVATGDLTKTPLRSSRDNAAAESQSVAAASTVDIEGRILFVEDGPDNRKLISFILRKAGADVTIAENGKLGLEAALHAWRAGTPFDVILMDMQMPVMDGYTATAQLRDAGYTGQIIALTAHAMRGDINKCLEAGCDAYLTKPIERKSFLTEVGARIRRNALQANAAAPEKS</sequence>
<dbReference type="CDD" id="cd00082">
    <property type="entry name" value="HisKA"/>
    <property type="match status" value="1"/>
</dbReference>
<dbReference type="EMBL" id="AANZ01000003">
    <property type="protein sequence ID" value="EAQ81926.1"/>
    <property type="molecule type" value="Genomic_DNA"/>
</dbReference>
<dbReference type="InterPro" id="IPR011006">
    <property type="entry name" value="CheY-like_superfamily"/>
</dbReference>
<evidence type="ECO:0000256" key="13">
    <source>
        <dbReference type="ARBA" id="ARBA00023306"/>
    </source>
</evidence>
<feature type="transmembrane region" description="Helical" evidence="15">
    <location>
        <begin position="21"/>
        <end position="44"/>
    </location>
</feature>
<accession>A3ZNN1</accession>
<dbReference type="FunFam" id="3.30.565.10:FF:000010">
    <property type="entry name" value="Sensor histidine kinase RcsC"/>
    <property type="match status" value="1"/>
</dbReference>
<keyword evidence="4 14" id="KW-0597">Phosphoprotein</keyword>
<dbReference type="InterPro" id="IPR036890">
    <property type="entry name" value="HATPase_C_sf"/>
</dbReference>
<keyword evidence="10 15" id="KW-1133">Transmembrane helix</keyword>
<dbReference type="PROSITE" id="PS50112">
    <property type="entry name" value="PAS"/>
    <property type="match status" value="1"/>
</dbReference>
<dbReference type="Pfam" id="PF02518">
    <property type="entry name" value="HATPase_c"/>
    <property type="match status" value="1"/>
</dbReference>
<comment type="caution">
    <text evidence="21">The sequence shown here is derived from an EMBL/GenBank/DDBJ whole genome shotgun (WGS) entry which is preliminary data.</text>
</comment>
<keyword evidence="12 15" id="KW-0472">Membrane</keyword>
<dbReference type="Gene3D" id="3.30.450.350">
    <property type="entry name" value="CHASE domain"/>
    <property type="match status" value="1"/>
</dbReference>
<dbReference type="InterPro" id="IPR005467">
    <property type="entry name" value="His_kinase_dom"/>
</dbReference>
<evidence type="ECO:0000259" key="20">
    <source>
        <dbReference type="PROSITE" id="PS50839"/>
    </source>
</evidence>
<feature type="domain" description="PAC" evidence="19">
    <location>
        <begin position="677"/>
        <end position="729"/>
    </location>
</feature>
<dbReference type="Gene3D" id="3.30.565.10">
    <property type="entry name" value="Histidine kinase-like ATPase, C-terminal domain"/>
    <property type="match status" value="1"/>
</dbReference>
<feature type="transmembrane region" description="Helical" evidence="15">
    <location>
        <begin position="139"/>
        <end position="157"/>
    </location>
</feature>
<dbReference type="InterPro" id="IPR035965">
    <property type="entry name" value="PAS-like_dom_sf"/>
</dbReference>
<dbReference type="InterPro" id="IPR001789">
    <property type="entry name" value="Sig_transdc_resp-reg_receiver"/>
</dbReference>
<dbReference type="SMART" id="SM00448">
    <property type="entry name" value="REC"/>
    <property type="match status" value="1"/>
</dbReference>
<dbReference type="PROSITE" id="PS50113">
    <property type="entry name" value="PAC"/>
    <property type="match status" value="1"/>
</dbReference>
<evidence type="ECO:0000256" key="12">
    <source>
        <dbReference type="ARBA" id="ARBA00023136"/>
    </source>
</evidence>
<dbReference type="eggNOG" id="COG5002">
    <property type="taxonomic scope" value="Bacteria"/>
</dbReference>
<dbReference type="Gene3D" id="1.10.287.130">
    <property type="match status" value="1"/>
</dbReference>
<dbReference type="PANTHER" id="PTHR43047:SF72">
    <property type="entry name" value="OSMOSENSING HISTIDINE PROTEIN KINASE SLN1"/>
    <property type="match status" value="1"/>
</dbReference>
<evidence type="ECO:0000259" key="17">
    <source>
        <dbReference type="PROSITE" id="PS50110"/>
    </source>
</evidence>
<reference evidence="21 22" key="1">
    <citation type="submission" date="2006-02" db="EMBL/GenBank/DDBJ databases">
        <authorList>
            <person name="Amann R."/>
            <person name="Ferriera S."/>
            <person name="Johnson J."/>
            <person name="Kravitz S."/>
            <person name="Halpern A."/>
            <person name="Remington K."/>
            <person name="Beeson K."/>
            <person name="Tran B."/>
            <person name="Rogers Y.-H."/>
            <person name="Friedman R."/>
            <person name="Venter J.C."/>
        </authorList>
    </citation>
    <scope>NUCLEOTIDE SEQUENCE [LARGE SCALE GENOMIC DNA]</scope>
    <source>
        <strain evidence="21 22">DSM 3645</strain>
    </source>
</reference>
<dbReference type="SUPFAM" id="SSF47384">
    <property type="entry name" value="Homodimeric domain of signal transducing histidine kinase"/>
    <property type="match status" value="1"/>
</dbReference>
<evidence type="ECO:0000256" key="10">
    <source>
        <dbReference type="ARBA" id="ARBA00022989"/>
    </source>
</evidence>
<evidence type="ECO:0000259" key="16">
    <source>
        <dbReference type="PROSITE" id="PS50109"/>
    </source>
</evidence>
<dbReference type="PROSITE" id="PS50109">
    <property type="entry name" value="HIS_KIN"/>
    <property type="match status" value="1"/>
</dbReference>
<name>A3ZNN1_9BACT</name>
<proteinExistence type="predicted"/>
<dbReference type="InterPro" id="IPR006189">
    <property type="entry name" value="CHASE_dom"/>
</dbReference>
<dbReference type="SMART" id="SM00387">
    <property type="entry name" value="HATPase_c"/>
    <property type="match status" value="1"/>
</dbReference>
<dbReference type="NCBIfam" id="TIGR00229">
    <property type="entry name" value="sensory_box"/>
    <property type="match status" value="1"/>
</dbReference>
<evidence type="ECO:0000256" key="14">
    <source>
        <dbReference type="PROSITE-ProRule" id="PRU00169"/>
    </source>
</evidence>
<comment type="catalytic activity">
    <reaction evidence="1">
        <text>ATP + protein L-histidine = ADP + protein N-phospho-L-histidine.</text>
        <dbReference type="EC" id="2.7.13.3"/>
    </reaction>
</comment>
<evidence type="ECO:0000256" key="7">
    <source>
        <dbReference type="ARBA" id="ARBA00022741"/>
    </source>
</evidence>
<dbReference type="InterPro" id="IPR036097">
    <property type="entry name" value="HisK_dim/P_sf"/>
</dbReference>
<gene>
    <name evidence="21" type="ORF">DSM3645_17280</name>
</gene>
<dbReference type="InterPro" id="IPR004358">
    <property type="entry name" value="Sig_transdc_His_kin-like_C"/>
</dbReference>
<evidence type="ECO:0000256" key="1">
    <source>
        <dbReference type="ARBA" id="ARBA00000085"/>
    </source>
</evidence>
<evidence type="ECO:0000313" key="22">
    <source>
        <dbReference type="Proteomes" id="UP000004358"/>
    </source>
</evidence>
<feature type="domain" description="Histidine kinase" evidence="16">
    <location>
        <begin position="754"/>
        <end position="973"/>
    </location>
</feature>
<dbReference type="GO" id="GO:0000155">
    <property type="term" value="F:phosphorelay sensor kinase activity"/>
    <property type="evidence" value="ECO:0007669"/>
    <property type="project" value="InterPro"/>
</dbReference>
<feature type="transmembrane region" description="Helical" evidence="15">
    <location>
        <begin position="64"/>
        <end position="82"/>
    </location>
</feature>
<keyword evidence="8 21" id="KW-0418">Kinase</keyword>
<keyword evidence="13" id="KW-0131">Cell cycle</keyword>
<protein>
    <recommendedName>
        <fullName evidence="3">histidine kinase</fullName>
        <ecNumber evidence="3">2.7.13.3</ecNumber>
    </recommendedName>
</protein>
<feature type="transmembrane region" description="Helical" evidence="15">
    <location>
        <begin position="89"/>
        <end position="108"/>
    </location>
</feature>
<dbReference type="SUPFAM" id="SSF55785">
    <property type="entry name" value="PYP-like sensor domain (PAS domain)"/>
    <property type="match status" value="1"/>
</dbReference>
<evidence type="ECO:0000256" key="8">
    <source>
        <dbReference type="ARBA" id="ARBA00022777"/>
    </source>
</evidence>
<feature type="transmembrane region" description="Helical" evidence="15">
    <location>
        <begin position="196"/>
        <end position="217"/>
    </location>
</feature>
<dbReference type="InterPro" id="IPR003594">
    <property type="entry name" value="HATPase_dom"/>
</dbReference>
<dbReference type="Pfam" id="PF03924">
    <property type="entry name" value="CHASE"/>
    <property type="match status" value="1"/>
</dbReference>
<evidence type="ECO:0000256" key="9">
    <source>
        <dbReference type="ARBA" id="ARBA00022840"/>
    </source>
</evidence>
<dbReference type="SMART" id="SM00091">
    <property type="entry name" value="PAS"/>
    <property type="match status" value="1"/>
</dbReference>
<dbReference type="InterPro" id="IPR000014">
    <property type="entry name" value="PAS"/>
</dbReference>
<dbReference type="Proteomes" id="UP000004358">
    <property type="component" value="Unassembled WGS sequence"/>
</dbReference>
<dbReference type="EC" id="2.7.13.3" evidence="3"/>
<dbReference type="InterPro" id="IPR000700">
    <property type="entry name" value="PAS-assoc_C"/>
</dbReference>
<feature type="domain" description="CHASE" evidence="20">
    <location>
        <begin position="308"/>
        <end position="535"/>
    </location>
</feature>
<evidence type="ECO:0000259" key="18">
    <source>
        <dbReference type="PROSITE" id="PS50112"/>
    </source>
</evidence>
<dbReference type="GO" id="GO:0005524">
    <property type="term" value="F:ATP binding"/>
    <property type="evidence" value="ECO:0007669"/>
    <property type="project" value="UniProtKB-KW"/>
</dbReference>
<evidence type="ECO:0000256" key="15">
    <source>
        <dbReference type="SAM" id="Phobius"/>
    </source>
</evidence>
<dbReference type="Pfam" id="PF00512">
    <property type="entry name" value="HisKA"/>
    <property type="match status" value="1"/>
</dbReference>
<dbReference type="PANTHER" id="PTHR43047">
    <property type="entry name" value="TWO-COMPONENT HISTIDINE PROTEIN KINASE"/>
    <property type="match status" value="1"/>
</dbReference>
<feature type="domain" description="Response regulatory" evidence="17">
    <location>
        <begin position="1004"/>
        <end position="1123"/>
    </location>
</feature>
<evidence type="ECO:0000256" key="3">
    <source>
        <dbReference type="ARBA" id="ARBA00012438"/>
    </source>
</evidence>
<dbReference type="Pfam" id="PF00072">
    <property type="entry name" value="Response_reg"/>
    <property type="match status" value="1"/>
</dbReference>
<dbReference type="GO" id="GO:0009927">
    <property type="term" value="F:histidine phosphotransfer kinase activity"/>
    <property type="evidence" value="ECO:0007669"/>
    <property type="project" value="TreeGrafter"/>
</dbReference>
<dbReference type="AlphaFoldDB" id="A3ZNN1"/>
<dbReference type="SMART" id="SM00086">
    <property type="entry name" value="PAC"/>
    <property type="match status" value="1"/>
</dbReference>
<dbReference type="STRING" id="314230.DSM3645_17280"/>
<evidence type="ECO:0000259" key="19">
    <source>
        <dbReference type="PROSITE" id="PS50113"/>
    </source>
</evidence>
<feature type="modified residue" description="4-aspartylphosphate" evidence="14">
    <location>
        <position position="1058"/>
    </location>
</feature>
<keyword evidence="5" id="KW-0808">Transferase</keyword>
<dbReference type="HOGENOM" id="CLU_278078_0_0_0"/>
<evidence type="ECO:0000256" key="6">
    <source>
        <dbReference type="ARBA" id="ARBA00022692"/>
    </source>
</evidence>
<evidence type="ECO:0000256" key="2">
    <source>
        <dbReference type="ARBA" id="ARBA00004370"/>
    </source>
</evidence>
<evidence type="ECO:0000256" key="11">
    <source>
        <dbReference type="ARBA" id="ARBA00023012"/>
    </source>
</evidence>
<dbReference type="GO" id="GO:0005886">
    <property type="term" value="C:plasma membrane"/>
    <property type="evidence" value="ECO:0007669"/>
    <property type="project" value="TreeGrafter"/>
</dbReference>
<dbReference type="CDD" id="cd16922">
    <property type="entry name" value="HATPase_EvgS-ArcB-TorS-like"/>
    <property type="match status" value="1"/>
</dbReference>
<dbReference type="SUPFAM" id="SSF55874">
    <property type="entry name" value="ATPase domain of HSP90 chaperone/DNA topoisomerase II/histidine kinase"/>
    <property type="match status" value="1"/>
</dbReference>
<feature type="transmembrane region" description="Helical" evidence="15">
    <location>
        <begin position="243"/>
        <end position="262"/>
    </location>
</feature>
<dbReference type="FunFam" id="1.10.287.130:FF:000038">
    <property type="entry name" value="Sensory transduction histidine kinase"/>
    <property type="match status" value="1"/>
</dbReference>
<dbReference type="PROSITE" id="PS50839">
    <property type="entry name" value="CHASE"/>
    <property type="match status" value="1"/>
</dbReference>
<feature type="domain" description="PAS" evidence="18">
    <location>
        <begin position="603"/>
        <end position="674"/>
    </location>
</feature>
<dbReference type="SMART" id="SM01079">
    <property type="entry name" value="CHASE"/>
    <property type="match status" value="1"/>
</dbReference>
<dbReference type="CDD" id="cd00130">
    <property type="entry name" value="PAS"/>
    <property type="match status" value="1"/>
</dbReference>
<dbReference type="InterPro" id="IPR042240">
    <property type="entry name" value="CHASE_sf"/>
</dbReference>
<dbReference type="Pfam" id="PF13426">
    <property type="entry name" value="PAS_9"/>
    <property type="match status" value="1"/>
</dbReference>
<dbReference type="eggNOG" id="COG3614">
    <property type="taxonomic scope" value="Bacteria"/>
</dbReference>